<sequence length="171" mass="19993">MTHQRSAKGRDVGPRGRRGGSSVCVNCQKTRHRAMVRIGQDQAPRSLRIHLDRDPLQNLNVSTSVLNNCYLIECDDKLFSGNMVIEKGDRSLSQERKMRRSCLWRQKIFFYVIWCRKKNYKKPEQGDTDLFFLGGRGLNRGYRNGSSLALRANRYQVDHYLWSIRKKNDNL</sequence>
<dbReference type="Gramene" id="KCW65899">
    <property type="protein sequence ID" value="KCW65899"/>
    <property type="gene ID" value="EUGRSUZ_G03223"/>
</dbReference>
<dbReference type="InParanoid" id="A0A059BIN5"/>
<feature type="region of interest" description="Disordered" evidence="1">
    <location>
        <begin position="1"/>
        <end position="22"/>
    </location>
</feature>
<evidence type="ECO:0000256" key="1">
    <source>
        <dbReference type="SAM" id="MobiDB-lite"/>
    </source>
</evidence>
<reference evidence="2" key="1">
    <citation type="submission" date="2013-07" db="EMBL/GenBank/DDBJ databases">
        <title>The genome of Eucalyptus grandis.</title>
        <authorList>
            <person name="Schmutz J."/>
            <person name="Hayes R."/>
            <person name="Myburg A."/>
            <person name="Tuskan G."/>
            <person name="Grattapaglia D."/>
            <person name="Rokhsar D.S."/>
        </authorList>
    </citation>
    <scope>NUCLEOTIDE SEQUENCE</scope>
    <source>
        <tissue evidence="2">Leaf extractions</tissue>
    </source>
</reference>
<accession>A0A059BIN5</accession>
<name>A0A059BIN5_EUCGR</name>
<organism evidence="2">
    <name type="scientific">Eucalyptus grandis</name>
    <name type="common">Flooded gum</name>
    <dbReference type="NCBI Taxonomy" id="71139"/>
    <lineage>
        <taxon>Eukaryota</taxon>
        <taxon>Viridiplantae</taxon>
        <taxon>Streptophyta</taxon>
        <taxon>Embryophyta</taxon>
        <taxon>Tracheophyta</taxon>
        <taxon>Spermatophyta</taxon>
        <taxon>Magnoliopsida</taxon>
        <taxon>eudicotyledons</taxon>
        <taxon>Gunneridae</taxon>
        <taxon>Pentapetalae</taxon>
        <taxon>rosids</taxon>
        <taxon>malvids</taxon>
        <taxon>Myrtales</taxon>
        <taxon>Myrtaceae</taxon>
        <taxon>Myrtoideae</taxon>
        <taxon>Eucalypteae</taxon>
        <taxon>Eucalyptus</taxon>
    </lineage>
</organism>
<dbReference type="EMBL" id="KK198759">
    <property type="protein sequence ID" value="KCW65899.1"/>
    <property type="molecule type" value="Genomic_DNA"/>
</dbReference>
<gene>
    <name evidence="2" type="ORF">EUGRSUZ_G03223</name>
</gene>
<evidence type="ECO:0000313" key="2">
    <source>
        <dbReference type="EMBL" id="KCW65899.1"/>
    </source>
</evidence>
<protein>
    <submittedName>
        <fullName evidence="2">Uncharacterized protein</fullName>
    </submittedName>
</protein>
<proteinExistence type="predicted"/>
<dbReference type="AlphaFoldDB" id="A0A059BIN5"/>